<feature type="transmembrane region" description="Helical" evidence="5">
    <location>
        <begin position="128"/>
        <end position="156"/>
    </location>
</feature>
<dbReference type="STRING" id="273116.gene:9382067"/>
<dbReference type="Gene3D" id="1.20.1740.10">
    <property type="entry name" value="Amino acid/polyamine transporter I"/>
    <property type="match status" value="1"/>
</dbReference>
<evidence type="ECO:0000256" key="3">
    <source>
        <dbReference type="ARBA" id="ARBA00022989"/>
    </source>
</evidence>
<dbReference type="Proteomes" id="UP000001017">
    <property type="component" value="Chromosome"/>
</dbReference>
<feature type="transmembrane region" description="Helical" evidence="5">
    <location>
        <begin position="421"/>
        <end position="441"/>
    </location>
</feature>
<keyword evidence="4 5" id="KW-0472">Membrane</keyword>
<dbReference type="PIRSF" id="PIRSF006060">
    <property type="entry name" value="AA_transporter"/>
    <property type="match status" value="1"/>
</dbReference>
<accession>Q979A0</accession>
<feature type="transmembrane region" description="Helical" evidence="5">
    <location>
        <begin position="361"/>
        <end position="380"/>
    </location>
</feature>
<reference evidence="6 7" key="1">
    <citation type="journal article" date="1999" name="Proc. Jpn. Acad.">
        <title>Determination of the complete genomic DNA sequence of Thermoplasma volvanium GSS1.</title>
        <authorList>
            <person name="Kawashima T."/>
            <person name="Yamamoto Y."/>
            <person name="Aramaki H."/>
            <person name="Nunoshiba T."/>
            <person name="Kawamoto T."/>
            <person name="Watanabe K."/>
            <person name="Yamazaki M."/>
            <person name="Kanehori K."/>
            <person name="Amano N."/>
            <person name="Ohya Y."/>
            <person name="Makino K."/>
            <person name="Suzuki M."/>
        </authorList>
    </citation>
    <scope>NUCLEOTIDE SEQUENCE [LARGE SCALE GENOMIC DNA]</scope>
    <source>
        <strain evidence="7">ATCC 51530 / DSM 4299 / JCM 9571 / NBRC 15438 / GSS1</strain>
    </source>
</reference>
<feature type="transmembrane region" description="Helical" evidence="5">
    <location>
        <begin position="241"/>
        <end position="265"/>
    </location>
</feature>
<dbReference type="AlphaFoldDB" id="Q979A0"/>
<dbReference type="Pfam" id="PF13520">
    <property type="entry name" value="AA_permease_2"/>
    <property type="match status" value="1"/>
</dbReference>
<keyword evidence="2 5" id="KW-0812">Transmembrane</keyword>
<dbReference type="PhylomeDB" id="Q979A0"/>
<organism evidence="6 7">
    <name type="scientific">Thermoplasma volcanium (strain ATCC 51530 / DSM 4299 / JCM 9571 / NBRC 15438 / GSS1)</name>
    <dbReference type="NCBI Taxonomy" id="273116"/>
    <lineage>
        <taxon>Archaea</taxon>
        <taxon>Methanobacteriati</taxon>
        <taxon>Thermoplasmatota</taxon>
        <taxon>Thermoplasmata</taxon>
        <taxon>Thermoplasmatales</taxon>
        <taxon>Thermoplasmataceae</taxon>
        <taxon>Thermoplasma</taxon>
    </lineage>
</organism>
<feature type="transmembrane region" description="Helical" evidence="5">
    <location>
        <begin position="300"/>
        <end position="322"/>
    </location>
</feature>
<evidence type="ECO:0000256" key="5">
    <source>
        <dbReference type="SAM" id="Phobius"/>
    </source>
</evidence>
<gene>
    <name evidence="6" type="ORF">TVG1300339</name>
</gene>
<dbReference type="PaxDb" id="273116-14325500"/>
<evidence type="ECO:0000256" key="4">
    <source>
        <dbReference type="ARBA" id="ARBA00023136"/>
    </source>
</evidence>
<dbReference type="HOGENOM" id="CLU_007946_16_0_2"/>
<feature type="transmembrane region" description="Helical" evidence="5">
    <location>
        <begin position="48"/>
        <end position="68"/>
    </location>
</feature>
<proteinExistence type="predicted"/>
<dbReference type="GO" id="GO:0022857">
    <property type="term" value="F:transmembrane transporter activity"/>
    <property type="evidence" value="ECO:0007669"/>
    <property type="project" value="InterPro"/>
</dbReference>
<protein>
    <submittedName>
        <fullName evidence="6">Amino acid transporter</fullName>
    </submittedName>
</protein>
<dbReference type="eggNOG" id="arCOG00009">
    <property type="taxonomic scope" value="Archaea"/>
</dbReference>
<reference evidence="6 7" key="2">
    <citation type="journal article" date="2000" name="Proc. Natl. Acad. Sci. U.S.A.">
        <title>Archaeal adaptation to higher temperatures revealed by genomic sequence of Thermoplasma volcanium.</title>
        <authorList>
            <person name="Kawashima T."/>
            <person name="Amano N."/>
            <person name="Koike H."/>
            <person name="Makino S."/>
            <person name="Higuchi S."/>
            <person name="Kawashima-Ohya Y."/>
            <person name="Watanabe K."/>
            <person name="Yamazaki M."/>
            <person name="Kanehori K."/>
            <person name="Kawamoto T."/>
            <person name="Nunoshiba T."/>
            <person name="Yamamoto Y."/>
            <person name="Aramaki H."/>
            <person name="Makino K."/>
            <person name="Suzuki M."/>
        </authorList>
    </citation>
    <scope>NUCLEOTIDE SEQUENCE [LARGE SCALE GENOMIC DNA]</scope>
    <source>
        <strain evidence="7">ATCC 51530 / DSM 4299 / JCM 9571 / NBRC 15438 / GSS1</strain>
    </source>
</reference>
<dbReference type="InterPro" id="IPR002293">
    <property type="entry name" value="AA/rel_permease1"/>
</dbReference>
<dbReference type="RefSeq" id="WP_241760272.1">
    <property type="nucleotide sequence ID" value="NC_002689.2"/>
</dbReference>
<feature type="transmembrane region" description="Helical" evidence="5">
    <location>
        <begin position="168"/>
        <end position="188"/>
    </location>
</feature>
<evidence type="ECO:0000256" key="2">
    <source>
        <dbReference type="ARBA" id="ARBA00022692"/>
    </source>
</evidence>
<keyword evidence="3 5" id="KW-1133">Transmembrane helix</keyword>
<feature type="transmembrane region" description="Helical" evidence="5">
    <location>
        <begin position="481"/>
        <end position="499"/>
    </location>
</feature>
<evidence type="ECO:0000313" key="6">
    <source>
        <dbReference type="EMBL" id="BAB60404.1"/>
    </source>
</evidence>
<feature type="transmembrane region" description="Helical" evidence="5">
    <location>
        <begin position="447"/>
        <end position="469"/>
    </location>
</feature>
<dbReference type="GO" id="GO:0016020">
    <property type="term" value="C:membrane"/>
    <property type="evidence" value="ECO:0007669"/>
    <property type="project" value="UniProtKB-SubCell"/>
</dbReference>
<dbReference type="InterPro" id="IPR052962">
    <property type="entry name" value="AA_Transporter_AGT"/>
</dbReference>
<dbReference type="KEGG" id="tvo:TVG1300339"/>
<feature type="transmembrane region" description="Helical" evidence="5">
    <location>
        <begin position="511"/>
        <end position="528"/>
    </location>
</feature>
<feature type="transmembrane region" description="Helical" evidence="5">
    <location>
        <begin position="20"/>
        <end position="42"/>
    </location>
</feature>
<dbReference type="PANTHER" id="PTHR47547">
    <property type="match status" value="1"/>
</dbReference>
<name>Q979A0_THEVO</name>
<feature type="transmembrane region" description="Helical" evidence="5">
    <location>
        <begin position="386"/>
        <end position="409"/>
    </location>
</feature>
<comment type="subcellular location">
    <subcellularLocation>
        <location evidence="1">Membrane</location>
        <topology evidence="1">Multi-pass membrane protein</topology>
    </subcellularLocation>
</comment>
<sequence>MDSRVSDRKLRRELTTWDLLMLSLGGIIGSGWLFAAFGAATTAGPGSIFAWIIGGVIIIFIALVYAELGAMIPRSGAIVRYGHLSHGSFAGFVLGWAYFLSAVSVPAIEAEGVITYAASYSSKYGIVLLTNTGVMSVLGTFLAMLLMLGFFFLNYAGIKIMGKTNTGLTWWKFVIPTLTVILLLVVSFRPSNIIVGGIVPYGWAPVFSAVATSGIVFSYLGFRQGIDYGGEAKTPQRSIPLATVFSVLIGILLYTALQIVFIGGIDWGKLGLVPGSWAQIYSLATSNSNPEAVALYDAPFAHIAQAAGLVFLTYILFADAYISPSGTLNVYLGTSTRTLYGMAANGHMPKKLLEIMDKNRIPFIPLLATLLIGYIFFLPFPSWYKMVGFITSATAFTYIVGGAALMSLRRTAPELKRPFKLPYARVLSPIAFIGAGEVVYWSGWPLVLYLAIAIFLGFAVYFVLLLLGAIENSFTKENIKAGLWVPIFIIVLTVLSYIGDTSLGGIGVIKFPFDLVTVAVISFIFYMWSVRSGIRTEDITEMIESGSQYVFEESAREAVGK</sequence>
<dbReference type="EMBL" id="BA000011">
    <property type="protein sequence ID" value="BAB60404.1"/>
    <property type="molecule type" value="Genomic_DNA"/>
</dbReference>
<dbReference type="GeneID" id="1441378"/>
<keyword evidence="7" id="KW-1185">Reference proteome</keyword>
<evidence type="ECO:0000256" key="1">
    <source>
        <dbReference type="ARBA" id="ARBA00004141"/>
    </source>
</evidence>
<evidence type="ECO:0000313" key="7">
    <source>
        <dbReference type="Proteomes" id="UP000001017"/>
    </source>
</evidence>
<dbReference type="PANTHER" id="PTHR47547:SF1">
    <property type="entry name" value="ASPARTATE-PROTON SYMPORTER"/>
    <property type="match status" value="1"/>
</dbReference>
<feature type="transmembrane region" description="Helical" evidence="5">
    <location>
        <begin position="200"/>
        <end position="220"/>
    </location>
</feature>